<dbReference type="InterPro" id="IPR002938">
    <property type="entry name" value="FAD-bd"/>
</dbReference>
<reference evidence="2 3" key="1">
    <citation type="submission" date="2016-10" db="EMBL/GenBank/DDBJ databases">
        <authorList>
            <person name="de Groot N.N."/>
        </authorList>
    </citation>
    <scope>NUCLEOTIDE SEQUENCE [LARGE SCALE GENOMIC DNA]</scope>
    <source>
        <strain evidence="2 3">CGMCC 1.5337</strain>
    </source>
</reference>
<accession>A0A1I0PB45</accession>
<gene>
    <name evidence="2" type="ORF">SAMN04487945_1551</name>
</gene>
<protein>
    <submittedName>
        <fullName evidence="2">Geranylgeranyl reductase family</fullName>
    </submittedName>
</protein>
<dbReference type="Proteomes" id="UP000198518">
    <property type="component" value="Unassembled WGS sequence"/>
</dbReference>
<evidence type="ECO:0000259" key="1">
    <source>
        <dbReference type="Pfam" id="PF01494"/>
    </source>
</evidence>
<dbReference type="OrthoDB" id="46008at2157"/>
<keyword evidence="3" id="KW-1185">Reference proteome</keyword>
<evidence type="ECO:0000313" key="3">
    <source>
        <dbReference type="Proteomes" id="UP000198518"/>
    </source>
</evidence>
<dbReference type="GO" id="GO:0071949">
    <property type="term" value="F:FAD binding"/>
    <property type="evidence" value="ECO:0007669"/>
    <property type="project" value="InterPro"/>
</dbReference>
<dbReference type="InterPro" id="IPR050407">
    <property type="entry name" value="Geranylgeranyl_reductase"/>
</dbReference>
<dbReference type="RefSeq" id="WP_089668757.1">
    <property type="nucleotide sequence ID" value="NZ_FOJA01000001.1"/>
</dbReference>
<evidence type="ECO:0000313" key="2">
    <source>
        <dbReference type="EMBL" id="SEW11505.1"/>
    </source>
</evidence>
<dbReference type="NCBIfam" id="TIGR02032">
    <property type="entry name" value="GG-red-SF"/>
    <property type="match status" value="1"/>
</dbReference>
<dbReference type="GO" id="GO:0016628">
    <property type="term" value="F:oxidoreductase activity, acting on the CH-CH group of donors, NAD or NADP as acceptor"/>
    <property type="evidence" value="ECO:0007669"/>
    <property type="project" value="InterPro"/>
</dbReference>
<dbReference type="STRING" id="355548.SAMN04487945_1551"/>
<dbReference type="Pfam" id="PF01494">
    <property type="entry name" value="FAD_binding_3"/>
    <property type="match status" value="1"/>
</dbReference>
<dbReference type="Gene3D" id="3.50.50.60">
    <property type="entry name" value="FAD/NAD(P)-binding domain"/>
    <property type="match status" value="1"/>
</dbReference>
<dbReference type="PANTHER" id="PTHR42685:SF21">
    <property type="entry name" value="DEHYDROGENASE (FLAVOPROTEIN)-LIKE PROTEIN"/>
    <property type="match status" value="1"/>
</dbReference>
<dbReference type="InterPro" id="IPR036188">
    <property type="entry name" value="FAD/NAD-bd_sf"/>
</dbReference>
<sequence length="359" mass="38913">MYDFAVVGVGPAGARFARRAAERGYDVVAFESGELGKPLACSGHVSLDVWEFVPDEYHDDLFQNEIRGARFHLGGADSPSHPFYKQDAISNAIDRVQLDKVLADAARDAGADVREQHTVTGVTEHRDSVDLTVRGPEETFDVSAKMVAGSDGPQSRVREALGLPEPDEFLHGALAFDPEPDHEDFVDVHLTVPEFFAWRIPRGEGGVEYGLAAAPGEDVPGRFDDLVADYGVDVEHRCSGVIPIGPPDTVTSRRGFLLGDAAGQTKPFTGGGIRYGMAAADAAARELDPDRPGTLAGYERAWREELGRDITLGHLVRSGYSMPEPIQRAGMKLFSGEIAVHMDQPTSLFSLDQLRAMLK</sequence>
<dbReference type="PRINTS" id="PR00420">
    <property type="entry name" value="RNGMNOXGNASE"/>
</dbReference>
<dbReference type="EMBL" id="FOJA01000001">
    <property type="protein sequence ID" value="SEW11505.1"/>
    <property type="molecule type" value="Genomic_DNA"/>
</dbReference>
<dbReference type="InterPro" id="IPR011777">
    <property type="entry name" value="Geranylgeranyl_Rdtase_fam"/>
</dbReference>
<proteinExistence type="predicted"/>
<dbReference type="AlphaFoldDB" id="A0A1I0PB45"/>
<dbReference type="PANTHER" id="PTHR42685">
    <property type="entry name" value="GERANYLGERANYL DIPHOSPHATE REDUCTASE"/>
    <property type="match status" value="1"/>
</dbReference>
<dbReference type="SUPFAM" id="SSF51905">
    <property type="entry name" value="FAD/NAD(P)-binding domain"/>
    <property type="match status" value="1"/>
</dbReference>
<organism evidence="2 3">
    <name type="scientific">Halobacterium jilantaiense</name>
    <dbReference type="NCBI Taxonomy" id="355548"/>
    <lineage>
        <taxon>Archaea</taxon>
        <taxon>Methanobacteriati</taxon>
        <taxon>Methanobacteriota</taxon>
        <taxon>Stenosarchaea group</taxon>
        <taxon>Halobacteria</taxon>
        <taxon>Halobacteriales</taxon>
        <taxon>Halobacteriaceae</taxon>
        <taxon>Halobacterium</taxon>
    </lineage>
</organism>
<name>A0A1I0PB45_9EURY</name>
<feature type="domain" description="FAD-binding" evidence="1">
    <location>
        <begin position="96"/>
        <end position="164"/>
    </location>
</feature>